<keyword evidence="13" id="KW-1185">Reference proteome</keyword>
<evidence type="ECO:0000256" key="1">
    <source>
        <dbReference type="ARBA" id="ARBA00004496"/>
    </source>
</evidence>
<dbReference type="Gene3D" id="3.40.930.10">
    <property type="entry name" value="Mannitol-specific EII, Chain A"/>
    <property type="match status" value="1"/>
</dbReference>
<evidence type="ECO:0000259" key="11">
    <source>
        <dbReference type="PROSITE" id="PS51094"/>
    </source>
</evidence>
<evidence type="ECO:0000313" key="12">
    <source>
        <dbReference type="EMBL" id="RDY27615.1"/>
    </source>
</evidence>
<keyword evidence="3" id="KW-0963">Cytoplasm</keyword>
<evidence type="ECO:0000256" key="7">
    <source>
        <dbReference type="ARBA" id="ARBA00022777"/>
    </source>
</evidence>
<accession>A0A371J4F1</accession>
<evidence type="ECO:0000256" key="3">
    <source>
        <dbReference type="ARBA" id="ARBA00022490"/>
    </source>
</evidence>
<reference evidence="12 13" key="1">
    <citation type="journal article" date="2017" name="Genome Announc.">
        <title>Draft Genome Sequence of Romboutsia weinsteinii sp. nov. Strain CCRI-19649(T) Isolated from Surface Water.</title>
        <authorList>
            <person name="Maheux A.F."/>
            <person name="Boudreau D.K."/>
            <person name="Berube E."/>
            <person name="Boissinot M."/>
            <person name="Cantin P."/>
            <person name="Raymond F."/>
            <person name="Corbeil J."/>
            <person name="Omar R.F."/>
            <person name="Bergeron M.G."/>
        </authorList>
    </citation>
    <scope>NUCLEOTIDE SEQUENCE [LARGE SCALE GENOMIC DNA]</scope>
    <source>
        <strain evidence="12 13">CCRI-19649</strain>
    </source>
</reference>
<gene>
    <name evidence="12" type="ORF">CHL78_009115</name>
</gene>
<evidence type="ECO:0000313" key="13">
    <source>
        <dbReference type="Proteomes" id="UP000215694"/>
    </source>
</evidence>
<dbReference type="Proteomes" id="UP000215694">
    <property type="component" value="Unassembled WGS sequence"/>
</dbReference>
<dbReference type="PANTHER" id="PTHR36203:SF1">
    <property type="entry name" value="ASCORBATE-SPECIFIC PTS SYSTEM EIIA COMPONENT"/>
    <property type="match status" value="1"/>
</dbReference>
<evidence type="ECO:0000256" key="10">
    <source>
        <dbReference type="ARBA" id="ARBA00042072"/>
    </source>
</evidence>
<dbReference type="GO" id="GO:0009401">
    <property type="term" value="P:phosphoenolpyruvate-dependent sugar phosphotransferase system"/>
    <property type="evidence" value="ECO:0007669"/>
    <property type="project" value="UniProtKB-KW"/>
</dbReference>
<evidence type="ECO:0000256" key="2">
    <source>
        <dbReference type="ARBA" id="ARBA00022448"/>
    </source>
</evidence>
<keyword evidence="4" id="KW-0597">Phosphoprotein</keyword>
<comment type="subcellular location">
    <subcellularLocation>
        <location evidence="1">Cytoplasm</location>
    </subcellularLocation>
</comment>
<dbReference type="SUPFAM" id="SSF55804">
    <property type="entry name" value="Phoshotransferase/anion transport protein"/>
    <property type="match status" value="1"/>
</dbReference>
<feature type="domain" description="PTS EIIA type-2" evidence="11">
    <location>
        <begin position="1"/>
        <end position="133"/>
    </location>
</feature>
<evidence type="ECO:0000256" key="9">
    <source>
        <dbReference type="ARBA" id="ARBA00041175"/>
    </source>
</evidence>
<keyword evidence="7" id="KW-0418">Kinase</keyword>
<keyword evidence="6" id="KW-0598">Phosphotransferase system</keyword>
<keyword evidence="12" id="KW-0762">Sugar transport</keyword>
<dbReference type="AlphaFoldDB" id="A0A371J4F1"/>
<evidence type="ECO:0000256" key="8">
    <source>
        <dbReference type="ARBA" id="ARBA00037387"/>
    </source>
</evidence>
<organism evidence="12 13">
    <name type="scientific">Romboutsia weinsteinii</name>
    <dbReference type="NCBI Taxonomy" id="2020949"/>
    <lineage>
        <taxon>Bacteria</taxon>
        <taxon>Bacillati</taxon>
        <taxon>Bacillota</taxon>
        <taxon>Clostridia</taxon>
        <taxon>Peptostreptococcales</taxon>
        <taxon>Peptostreptococcaceae</taxon>
        <taxon>Romboutsia</taxon>
    </lineage>
</organism>
<evidence type="ECO:0000256" key="5">
    <source>
        <dbReference type="ARBA" id="ARBA00022679"/>
    </source>
</evidence>
<proteinExistence type="predicted"/>
<dbReference type="InterPro" id="IPR002178">
    <property type="entry name" value="PTS_EIIA_type-2_dom"/>
</dbReference>
<keyword evidence="2" id="KW-0813">Transport</keyword>
<dbReference type="OrthoDB" id="369398at2"/>
<dbReference type="GO" id="GO:0016301">
    <property type="term" value="F:kinase activity"/>
    <property type="evidence" value="ECO:0007669"/>
    <property type="project" value="UniProtKB-KW"/>
</dbReference>
<dbReference type="RefSeq" id="WP_094367085.1">
    <property type="nucleotide sequence ID" value="NZ_NOJY02000012.1"/>
</dbReference>
<dbReference type="PANTHER" id="PTHR36203">
    <property type="entry name" value="ASCORBATE-SPECIFIC PTS SYSTEM EIIA COMPONENT"/>
    <property type="match status" value="1"/>
</dbReference>
<dbReference type="EMBL" id="NOJY02000012">
    <property type="protein sequence ID" value="RDY27615.1"/>
    <property type="molecule type" value="Genomic_DNA"/>
</dbReference>
<dbReference type="CDD" id="cd00211">
    <property type="entry name" value="PTS_IIA_fru"/>
    <property type="match status" value="1"/>
</dbReference>
<name>A0A371J4F1_9FIRM</name>
<protein>
    <recommendedName>
        <fullName evidence="9">Ascorbate-specific PTS system EIIA component</fullName>
    </recommendedName>
    <alternativeName>
        <fullName evidence="10">Ascorbate-specific phosphotransferase enzyme IIA component</fullName>
    </alternativeName>
</protein>
<dbReference type="PROSITE" id="PS51094">
    <property type="entry name" value="PTS_EIIA_TYPE_2"/>
    <property type="match status" value="1"/>
</dbReference>
<dbReference type="InterPro" id="IPR051351">
    <property type="entry name" value="Ascorbate-PTS_EIIA_comp"/>
</dbReference>
<evidence type="ECO:0000256" key="4">
    <source>
        <dbReference type="ARBA" id="ARBA00022553"/>
    </source>
</evidence>
<dbReference type="Pfam" id="PF00359">
    <property type="entry name" value="PTS_EIIA_2"/>
    <property type="match status" value="1"/>
</dbReference>
<comment type="caution">
    <text evidence="12">The sequence shown here is derived from an EMBL/GenBank/DDBJ whole genome shotgun (WGS) entry which is preliminary data.</text>
</comment>
<comment type="function">
    <text evidence="8">The phosphoenolpyruvate-dependent sugar phosphotransferase system (sugar PTS), a major carbohydrate active transport system, catalyzes the phosphorylation of incoming sugar substrates concomitantly with their translocation across the cell membrane. The enzyme II UlaABC PTS system is involved in ascorbate transport.</text>
</comment>
<evidence type="ECO:0000256" key="6">
    <source>
        <dbReference type="ARBA" id="ARBA00022683"/>
    </source>
</evidence>
<dbReference type="InterPro" id="IPR016152">
    <property type="entry name" value="PTrfase/Anion_transptr"/>
</dbReference>
<dbReference type="PROSITE" id="PS00372">
    <property type="entry name" value="PTS_EIIA_TYPE_2_HIS"/>
    <property type="match status" value="1"/>
</dbReference>
<dbReference type="GO" id="GO:0005737">
    <property type="term" value="C:cytoplasm"/>
    <property type="evidence" value="ECO:0007669"/>
    <property type="project" value="UniProtKB-SubCell"/>
</dbReference>
<sequence>MIVKVLDEVSSYDEAIKISCDILKERNSISDNYFDAIINKIDEFGPYFCMAPKLAMPHARPEDGALENDLCLLKLNKPVDFLGKSIELFLTLSAKDNSSHLELMQTVASICMDENKLNKILNSNNEEEIMEVV</sequence>
<keyword evidence="5" id="KW-0808">Transferase</keyword>